<evidence type="ECO:0000256" key="5">
    <source>
        <dbReference type="ARBA" id="ARBA00023136"/>
    </source>
</evidence>
<dbReference type="GO" id="GO:0015171">
    <property type="term" value="F:amino acid transmembrane transporter activity"/>
    <property type="evidence" value="ECO:0007669"/>
    <property type="project" value="TreeGrafter"/>
</dbReference>
<feature type="transmembrane region" description="Helical" evidence="6">
    <location>
        <begin position="45"/>
        <end position="70"/>
    </location>
</feature>
<evidence type="ECO:0000313" key="8">
    <source>
        <dbReference type="Proteomes" id="UP000199054"/>
    </source>
</evidence>
<dbReference type="STRING" id="34002.SAMN04489859_102615"/>
<organism evidence="7 8">
    <name type="scientific">Paracoccus alcaliphilus</name>
    <dbReference type="NCBI Taxonomy" id="34002"/>
    <lineage>
        <taxon>Bacteria</taxon>
        <taxon>Pseudomonadati</taxon>
        <taxon>Pseudomonadota</taxon>
        <taxon>Alphaproteobacteria</taxon>
        <taxon>Rhodobacterales</taxon>
        <taxon>Paracoccaceae</taxon>
        <taxon>Paracoccus</taxon>
    </lineage>
</organism>
<feature type="transmembrane region" description="Helical" evidence="6">
    <location>
        <begin position="150"/>
        <end position="171"/>
    </location>
</feature>
<dbReference type="PANTHER" id="PTHR30086:SF19">
    <property type="entry name" value="THREONINE EFFLUX PROTEIN"/>
    <property type="match status" value="1"/>
</dbReference>
<evidence type="ECO:0000256" key="1">
    <source>
        <dbReference type="ARBA" id="ARBA00004651"/>
    </source>
</evidence>
<dbReference type="RefSeq" id="WP_244519276.1">
    <property type="nucleotide sequence ID" value="NZ_CP067124.1"/>
</dbReference>
<evidence type="ECO:0000256" key="6">
    <source>
        <dbReference type="SAM" id="Phobius"/>
    </source>
</evidence>
<evidence type="ECO:0000313" key="7">
    <source>
        <dbReference type="EMBL" id="SEN98007.1"/>
    </source>
</evidence>
<accession>A0A1H8KYN9</accession>
<keyword evidence="3 6" id="KW-0812">Transmembrane</keyword>
<keyword evidence="4 6" id="KW-1133">Transmembrane helix</keyword>
<keyword evidence="2" id="KW-1003">Cell membrane</keyword>
<evidence type="ECO:0000256" key="2">
    <source>
        <dbReference type="ARBA" id="ARBA00022475"/>
    </source>
</evidence>
<dbReference type="EMBL" id="FODE01000026">
    <property type="protein sequence ID" value="SEN98007.1"/>
    <property type="molecule type" value="Genomic_DNA"/>
</dbReference>
<dbReference type="GO" id="GO:0005886">
    <property type="term" value="C:plasma membrane"/>
    <property type="evidence" value="ECO:0007669"/>
    <property type="project" value="UniProtKB-SubCell"/>
</dbReference>
<feature type="transmembrane region" description="Helical" evidence="6">
    <location>
        <begin position="127"/>
        <end position="143"/>
    </location>
</feature>
<dbReference type="Proteomes" id="UP000199054">
    <property type="component" value="Unassembled WGS sequence"/>
</dbReference>
<name>A0A1H8KYN9_9RHOB</name>
<evidence type="ECO:0000256" key="4">
    <source>
        <dbReference type="ARBA" id="ARBA00022989"/>
    </source>
</evidence>
<keyword evidence="5 6" id="KW-0472">Membrane</keyword>
<comment type="subcellular location">
    <subcellularLocation>
        <location evidence="1">Cell membrane</location>
        <topology evidence="1">Multi-pass membrane protein</topology>
    </subcellularLocation>
</comment>
<protein>
    <submittedName>
        <fullName evidence="7">Threonine/homoserine/homoserine lactone efflux protein</fullName>
    </submittedName>
</protein>
<sequence>MLSITADQLALFIGTLSVAIVSPGPAVIAVSQSAFALGRRRVLPYAWGLAAGASIWCIFALLGLTVMFRIMPWTYDLMRILGGGYLVWIAWKMWQHAPDPLPDPAQSRLGMSFWGGVVLNLSNPKPALFYSAVLLSIFPALLSGADKLAIYATALSVEMAFYTALASLMALPWLRRRYYESKFGIDRAAAALIGLLGLSLILRL</sequence>
<gene>
    <name evidence="7" type="ORF">SAMN04489859_102615</name>
</gene>
<evidence type="ECO:0000256" key="3">
    <source>
        <dbReference type="ARBA" id="ARBA00022692"/>
    </source>
</evidence>
<dbReference type="PANTHER" id="PTHR30086">
    <property type="entry name" value="ARGININE EXPORTER PROTEIN ARGO"/>
    <property type="match status" value="1"/>
</dbReference>
<reference evidence="7 8" key="1">
    <citation type="submission" date="2016-10" db="EMBL/GenBank/DDBJ databases">
        <authorList>
            <person name="de Groot N.N."/>
        </authorList>
    </citation>
    <scope>NUCLEOTIDE SEQUENCE [LARGE SCALE GENOMIC DNA]</scope>
    <source>
        <strain evidence="7 8">DSM 8512</strain>
    </source>
</reference>
<dbReference type="InterPro" id="IPR001123">
    <property type="entry name" value="LeuE-type"/>
</dbReference>
<proteinExistence type="predicted"/>
<dbReference type="AlphaFoldDB" id="A0A1H8KYN9"/>
<feature type="transmembrane region" description="Helical" evidence="6">
    <location>
        <begin position="77"/>
        <end position="94"/>
    </location>
</feature>
<keyword evidence="8" id="KW-1185">Reference proteome</keyword>
<feature type="transmembrane region" description="Helical" evidence="6">
    <location>
        <begin position="183"/>
        <end position="202"/>
    </location>
</feature>
<dbReference type="Pfam" id="PF01810">
    <property type="entry name" value="LysE"/>
    <property type="match status" value="1"/>
</dbReference>